<gene>
    <name evidence="8" type="ORF">NUU61_008218</name>
</gene>
<sequence>MDNRGVRGPTACRTCAKAKVKCDPEADGPCKRCRRLNKDCTGQEPGSNRRQRTTNGNSQVAALEQKLDRMVALLAASERSSRERPEQEPSTAQSSSALLDEEPATPNDLEGQILMEWFATRMVHLFPFVVIPSHVTSDELSREKSFLFLNIAMVACQNAARQRELVNAVHRYVAEHVVIRGEHSLDILQGLLVHMAWFIAVSRQPRSNAPREPPGSSAFEQNYYKNKSTAQMDSFIHLAIAQSISLGLNKELAAQKYSNQPLDYVKEAGMDDEKSPIRTLEERRAYLGCYYVTVIFSACVKDQEPVRFTKYIDDCCQILQHASEYATDAYLVHLIRVVHLADRVYHMTSYQGSGSSVALTPPLGLSMHWFQAELQRLKGSFSCDMPHSAILLFHYNLLEILLYRISFNDEVSDTQYGDHPLTRLDLLFRCLESTRSFFHNFYSLPSVYLPFFPFTYWCQLGQAAITLSRLTLYDSPGGEWDRTYVQSTIDFDATIDRLAQKLEEARPFAEQKSPGSDELPEIFGRMTARMQVVKEAHRRRKVALEQSPPDPLLAPLDYDAIFSMPVDAFLPFGEIMDVWGAM</sequence>
<dbReference type="CDD" id="cd12148">
    <property type="entry name" value="fungal_TF_MHR"/>
    <property type="match status" value="1"/>
</dbReference>
<dbReference type="SUPFAM" id="SSF57701">
    <property type="entry name" value="Zn2/Cys6 DNA-binding domain"/>
    <property type="match status" value="1"/>
</dbReference>
<dbReference type="GO" id="GO:0005634">
    <property type="term" value="C:nucleus"/>
    <property type="evidence" value="ECO:0007669"/>
    <property type="project" value="UniProtKB-SubCell"/>
</dbReference>
<accession>A0A9W9JZB1</accession>
<keyword evidence="2" id="KW-0805">Transcription regulation</keyword>
<evidence type="ECO:0000256" key="2">
    <source>
        <dbReference type="ARBA" id="ARBA00023015"/>
    </source>
</evidence>
<dbReference type="GeneID" id="81397912"/>
<feature type="region of interest" description="Disordered" evidence="6">
    <location>
        <begin position="77"/>
        <end position="105"/>
    </location>
</feature>
<evidence type="ECO:0000256" key="4">
    <source>
        <dbReference type="ARBA" id="ARBA00023163"/>
    </source>
</evidence>
<evidence type="ECO:0000256" key="1">
    <source>
        <dbReference type="ARBA" id="ARBA00004123"/>
    </source>
</evidence>
<name>A0A9W9JZB1_9EURO</name>
<dbReference type="CDD" id="cd00067">
    <property type="entry name" value="GAL4"/>
    <property type="match status" value="1"/>
</dbReference>
<keyword evidence="9" id="KW-1185">Reference proteome</keyword>
<evidence type="ECO:0000313" key="9">
    <source>
        <dbReference type="Proteomes" id="UP001141434"/>
    </source>
</evidence>
<evidence type="ECO:0000259" key="7">
    <source>
        <dbReference type="PROSITE" id="PS50048"/>
    </source>
</evidence>
<dbReference type="PANTHER" id="PTHR31845:SF10">
    <property type="entry name" value="ZN(II)2CYS6 TRANSCRIPTION FACTOR (EUROFUNG)"/>
    <property type="match status" value="1"/>
</dbReference>
<dbReference type="EMBL" id="JAPMSZ010000010">
    <property type="protein sequence ID" value="KAJ5086911.1"/>
    <property type="molecule type" value="Genomic_DNA"/>
</dbReference>
<dbReference type="PROSITE" id="PS00463">
    <property type="entry name" value="ZN2_CY6_FUNGAL_1"/>
    <property type="match status" value="1"/>
</dbReference>
<evidence type="ECO:0000313" key="8">
    <source>
        <dbReference type="EMBL" id="KAJ5086911.1"/>
    </source>
</evidence>
<feature type="region of interest" description="Disordered" evidence="6">
    <location>
        <begin position="37"/>
        <end position="59"/>
    </location>
</feature>
<dbReference type="Gene3D" id="4.10.240.10">
    <property type="entry name" value="Zn(2)-C6 fungal-type DNA-binding domain"/>
    <property type="match status" value="1"/>
</dbReference>
<comment type="subcellular location">
    <subcellularLocation>
        <location evidence="1">Nucleus</location>
    </subcellularLocation>
</comment>
<feature type="compositionally biased region" description="Polar residues" evidence="6">
    <location>
        <begin position="44"/>
        <end position="59"/>
    </location>
</feature>
<dbReference type="Proteomes" id="UP001141434">
    <property type="component" value="Unassembled WGS sequence"/>
</dbReference>
<dbReference type="SMART" id="SM00066">
    <property type="entry name" value="GAL4"/>
    <property type="match status" value="1"/>
</dbReference>
<dbReference type="PROSITE" id="PS50048">
    <property type="entry name" value="ZN2_CY6_FUNGAL_2"/>
    <property type="match status" value="1"/>
</dbReference>
<evidence type="ECO:0000256" key="3">
    <source>
        <dbReference type="ARBA" id="ARBA00023125"/>
    </source>
</evidence>
<dbReference type="RefSeq" id="XP_056509036.1">
    <property type="nucleotide sequence ID" value="XM_056658743.1"/>
</dbReference>
<keyword evidence="3" id="KW-0238">DNA-binding</keyword>
<feature type="domain" description="Zn(2)-C6 fungal-type" evidence="7">
    <location>
        <begin position="11"/>
        <end position="41"/>
    </location>
</feature>
<dbReference type="GO" id="GO:0000976">
    <property type="term" value="F:transcription cis-regulatory region binding"/>
    <property type="evidence" value="ECO:0007669"/>
    <property type="project" value="TreeGrafter"/>
</dbReference>
<dbReference type="PANTHER" id="PTHR31845">
    <property type="entry name" value="FINGER DOMAIN PROTEIN, PUTATIVE-RELATED"/>
    <property type="match status" value="1"/>
</dbReference>
<comment type="caution">
    <text evidence="8">The sequence shown here is derived from an EMBL/GenBank/DDBJ whole genome shotgun (WGS) entry which is preliminary data.</text>
</comment>
<dbReference type="AlphaFoldDB" id="A0A9W9JZB1"/>
<keyword evidence="4" id="KW-0804">Transcription</keyword>
<reference evidence="8" key="1">
    <citation type="submission" date="2022-11" db="EMBL/GenBank/DDBJ databases">
        <authorList>
            <person name="Petersen C."/>
        </authorList>
    </citation>
    <scope>NUCLEOTIDE SEQUENCE</scope>
    <source>
        <strain evidence="8">IBT 34128</strain>
    </source>
</reference>
<dbReference type="InterPro" id="IPR001138">
    <property type="entry name" value="Zn2Cys6_DnaBD"/>
</dbReference>
<dbReference type="GO" id="GO:0008270">
    <property type="term" value="F:zinc ion binding"/>
    <property type="evidence" value="ECO:0007669"/>
    <property type="project" value="InterPro"/>
</dbReference>
<dbReference type="InterPro" id="IPR051089">
    <property type="entry name" value="prtT"/>
</dbReference>
<dbReference type="Pfam" id="PF00172">
    <property type="entry name" value="Zn_clus"/>
    <property type="match status" value="1"/>
</dbReference>
<proteinExistence type="predicted"/>
<dbReference type="InterPro" id="IPR036864">
    <property type="entry name" value="Zn2-C6_fun-type_DNA-bd_sf"/>
</dbReference>
<protein>
    <recommendedName>
        <fullName evidence="7">Zn(2)-C6 fungal-type domain-containing protein</fullName>
    </recommendedName>
</protein>
<evidence type="ECO:0000256" key="6">
    <source>
        <dbReference type="SAM" id="MobiDB-lite"/>
    </source>
</evidence>
<organism evidence="8 9">
    <name type="scientific">Penicillium alfredii</name>
    <dbReference type="NCBI Taxonomy" id="1506179"/>
    <lineage>
        <taxon>Eukaryota</taxon>
        <taxon>Fungi</taxon>
        <taxon>Dikarya</taxon>
        <taxon>Ascomycota</taxon>
        <taxon>Pezizomycotina</taxon>
        <taxon>Eurotiomycetes</taxon>
        <taxon>Eurotiomycetidae</taxon>
        <taxon>Eurotiales</taxon>
        <taxon>Aspergillaceae</taxon>
        <taxon>Penicillium</taxon>
    </lineage>
</organism>
<keyword evidence="5" id="KW-0539">Nucleus</keyword>
<dbReference type="OrthoDB" id="5226580at2759"/>
<reference evidence="8" key="2">
    <citation type="journal article" date="2023" name="IMA Fungus">
        <title>Comparative genomic study of the Penicillium genus elucidates a diverse pangenome and 15 lateral gene transfer events.</title>
        <authorList>
            <person name="Petersen C."/>
            <person name="Sorensen T."/>
            <person name="Nielsen M.R."/>
            <person name="Sondergaard T.E."/>
            <person name="Sorensen J.L."/>
            <person name="Fitzpatrick D.A."/>
            <person name="Frisvad J.C."/>
            <person name="Nielsen K.L."/>
        </authorList>
    </citation>
    <scope>NUCLEOTIDE SEQUENCE</scope>
    <source>
        <strain evidence="8">IBT 34128</strain>
    </source>
</reference>
<dbReference type="GO" id="GO:0000981">
    <property type="term" value="F:DNA-binding transcription factor activity, RNA polymerase II-specific"/>
    <property type="evidence" value="ECO:0007669"/>
    <property type="project" value="InterPro"/>
</dbReference>
<evidence type="ECO:0000256" key="5">
    <source>
        <dbReference type="ARBA" id="ARBA00023242"/>
    </source>
</evidence>